<evidence type="ECO:0000256" key="1">
    <source>
        <dbReference type="SAM" id="Phobius"/>
    </source>
</evidence>
<sequence>MCFFSSISPNIISFSLFSCEVWSFLINISSTSSSSFRKNPPTSFSLSSINLSIGFVSLMWIGSGVLLSLHFHDSFNDSPFVWNNSTSSPLILA</sequence>
<protein>
    <submittedName>
        <fullName evidence="2">Uncharacterized protein</fullName>
    </submittedName>
</protein>
<dbReference type="EMBL" id="KR029600">
    <property type="protein sequence ID" value="AKH47964.1"/>
    <property type="molecule type" value="Genomic_DNA"/>
</dbReference>
<name>A0A0F7L609_9VIRU</name>
<evidence type="ECO:0000313" key="2">
    <source>
        <dbReference type="EMBL" id="AKH47964.1"/>
    </source>
</evidence>
<proteinExistence type="predicted"/>
<reference evidence="2" key="2">
    <citation type="submission" date="2015-03" db="EMBL/GenBank/DDBJ databases">
        <authorList>
            <person name="Chow C.-E.T."/>
            <person name="Winget D.M."/>
            <person name="White R.A.III."/>
            <person name="Hallam S.J."/>
            <person name="Suttle C.A."/>
        </authorList>
    </citation>
    <scope>NUCLEOTIDE SEQUENCE</scope>
    <source>
        <strain evidence="2">Oxic1_5</strain>
    </source>
</reference>
<keyword evidence="1" id="KW-0812">Transmembrane</keyword>
<organism evidence="2">
    <name type="scientific">uncultured marine virus</name>
    <dbReference type="NCBI Taxonomy" id="186617"/>
    <lineage>
        <taxon>Viruses</taxon>
        <taxon>environmental samples</taxon>
    </lineage>
</organism>
<feature type="transmembrane region" description="Helical" evidence="1">
    <location>
        <begin position="49"/>
        <end position="71"/>
    </location>
</feature>
<feature type="transmembrane region" description="Helical" evidence="1">
    <location>
        <begin position="6"/>
        <end position="28"/>
    </location>
</feature>
<accession>A0A0F7L609</accession>
<reference evidence="2" key="1">
    <citation type="journal article" date="2015" name="Front. Microbiol.">
        <title>Combining genomic sequencing methods to explore viral diversity and reveal potential virus-host interactions.</title>
        <authorList>
            <person name="Chow C.E."/>
            <person name="Winget D.M."/>
            <person name="White R.A.III."/>
            <person name="Hallam S.J."/>
            <person name="Suttle C.A."/>
        </authorList>
    </citation>
    <scope>NUCLEOTIDE SEQUENCE</scope>
    <source>
        <strain evidence="2">Oxic1_5</strain>
    </source>
</reference>
<keyword evidence="1" id="KW-1133">Transmembrane helix</keyword>
<keyword evidence="1" id="KW-0472">Membrane</keyword>